<dbReference type="InterPro" id="IPR027039">
    <property type="entry name" value="Crtac1"/>
</dbReference>
<accession>A0ABP7WMN5</accession>
<comment type="caution">
    <text evidence="4">The sequence shown here is derived from an EMBL/GenBank/DDBJ whole genome shotgun (WGS) entry which is preliminary data.</text>
</comment>
<dbReference type="Gene3D" id="2.130.10.130">
    <property type="entry name" value="Integrin alpha, N-terminal"/>
    <property type="match status" value="1"/>
</dbReference>
<feature type="region of interest" description="Disordered" evidence="2">
    <location>
        <begin position="588"/>
        <end position="610"/>
    </location>
</feature>
<proteinExistence type="predicted"/>
<evidence type="ECO:0000313" key="4">
    <source>
        <dbReference type="EMBL" id="GAA4092400.1"/>
    </source>
</evidence>
<dbReference type="Pfam" id="PF07593">
    <property type="entry name" value="UnbV_ASPIC"/>
    <property type="match status" value="1"/>
</dbReference>
<dbReference type="RefSeq" id="WP_344954764.1">
    <property type="nucleotide sequence ID" value="NZ_BAAAZG010000047.1"/>
</dbReference>
<sequence length="652" mass="70332">MSGFGRLRRQLPGVVALVMVVGVFFAVRLPEAPASEKAQTARGYGFEPMSVALPGGAKQQTIRRVNKDYKHIDAWISSVGAGIAMNDLDGDGLSNDLCITDPRTDQVIVTPTPGARAQRYAPFALTTGDLPMNEAMAPMGCAPADFNEDGRMDLLVYMWGRTPIVHLARPDAKKLGPDAYRATELVPGQAGRTYTGPEWNSNAVAIADFDGDGHDDIYLGNYFPHGPVLDHRKSGGVAMNKSLSNATNGGEDFFFRWTGATAGANPSVSFERIDNALPKDISKGWVLAAGANDLDGDQLPELYIAQDHGKDALLCNISKPGKIEFQAVHGKRTPGQPKSKRIGDDSFKGMGIDFADFDHDGLYDMFVSNITTTFGIQESNLQFMNTAKDQADLRARLGAGEAPWEDRSTELGTAWTGWAWDVKVDDFANSGEPAIAQTTGFVKGDVNRWPQLQELAASNDLALDNPYWWPHVTSGDDIAGSQRLAFFVKDGDGKYQNVARTLGLAVPVPTRGIAVGDADGDGRLDMAVARQWDEPVFYKNTGTSNGKYLSLKLLRDTEPTPGSLPAAGSPVVDAQVKVTTRDGRTHLARVDGGSGHSGKRSNEVHVGLGPNVTGPVKVTLCWRDRSGQVRKQELQLDPGRHTLLLGSQAKEK</sequence>
<gene>
    <name evidence="4" type="ORF">GCM10022214_62520</name>
</gene>
<keyword evidence="5" id="KW-1185">Reference proteome</keyword>
<feature type="domain" description="ASPIC/UnbV" evidence="3">
    <location>
        <begin position="572"/>
        <end position="629"/>
    </location>
</feature>
<dbReference type="InterPro" id="IPR013517">
    <property type="entry name" value="FG-GAP"/>
</dbReference>
<dbReference type="PANTHER" id="PTHR16026:SF0">
    <property type="entry name" value="CARTILAGE ACIDIC PROTEIN 1"/>
    <property type="match status" value="1"/>
</dbReference>
<evidence type="ECO:0000313" key="5">
    <source>
        <dbReference type="Proteomes" id="UP001500683"/>
    </source>
</evidence>
<keyword evidence="1" id="KW-0732">Signal</keyword>
<evidence type="ECO:0000259" key="3">
    <source>
        <dbReference type="Pfam" id="PF07593"/>
    </source>
</evidence>
<evidence type="ECO:0000256" key="2">
    <source>
        <dbReference type="SAM" id="MobiDB-lite"/>
    </source>
</evidence>
<organism evidence="4 5">
    <name type="scientific">Actinomadura miaoliensis</name>
    <dbReference type="NCBI Taxonomy" id="430685"/>
    <lineage>
        <taxon>Bacteria</taxon>
        <taxon>Bacillati</taxon>
        <taxon>Actinomycetota</taxon>
        <taxon>Actinomycetes</taxon>
        <taxon>Streptosporangiales</taxon>
        <taxon>Thermomonosporaceae</taxon>
        <taxon>Actinomadura</taxon>
    </lineage>
</organism>
<dbReference type="SUPFAM" id="SSF69318">
    <property type="entry name" value="Integrin alpha N-terminal domain"/>
    <property type="match status" value="1"/>
</dbReference>
<dbReference type="InterPro" id="IPR011519">
    <property type="entry name" value="UnbV_ASPIC"/>
</dbReference>
<dbReference type="PANTHER" id="PTHR16026">
    <property type="entry name" value="CARTILAGE ACIDIC PROTEIN 1"/>
    <property type="match status" value="1"/>
</dbReference>
<dbReference type="InterPro" id="IPR028994">
    <property type="entry name" value="Integrin_alpha_N"/>
</dbReference>
<name>A0ABP7WMN5_9ACTN</name>
<dbReference type="Proteomes" id="UP001500683">
    <property type="component" value="Unassembled WGS sequence"/>
</dbReference>
<reference evidence="5" key="1">
    <citation type="journal article" date="2019" name="Int. J. Syst. Evol. Microbiol.">
        <title>The Global Catalogue of Microorganisms (GCM) 10K type strain sequencing project: providing services to taxonomists for standard genome sequencing and annotation.</title>
        <authorList>
            <consortium name="The Broad Institute Genomics Platform"/>
            <consortium name="The Broad Institute Genome Sequencing Center for Infectious Disease"/>
            <person name="Wu L."/>
            <person name="Ma J."/>
        </authorList>
    </citation>
    <scope>NUCLEOTIDE SEQUENCE [LARGE SCALE GENOMIC DNA]</scope>
    <source>
        <strain evidence="5">JCM 16702</strain>
    </source>
</reference>
<evidence type="ECO:0000256" key="1">
    <source>
        <dbReference type="ARBA" id="ARBA00022729"/>
    </source>
</evidence>
<protein>
    <submittedName>
        <fullName evidence="4">CRTAC1 family protein</fullName>
    </submittedName>
</protein>
<dbReference type="Pfam" id="PF01839">
    <property type="entry name" value="FG-GAP"/>
    <property type="match status" value="1"/>
</dbReference>
<dbReference type="EMBL" id="BAAAZG010000047">
    <property type="protein sequence ID" value="GAA4092400.1"/>
    <property type="molecule type" value="Genomic_DNA"/>
</dbReference>